<feature type="repeat" description="PPR" evidence="6">
    <location>
        <begin position="466"/>
        <end position="500"/>
    </location>
</feature>
<evidence type="ECO:0000256" key="5">
    <source>
        <dbReference type="ARBA" id="ARBA00023136"/>
    </source>
</evidence>
<dbReference type="GO" id="GO:0009451">
    <property type="term" value="P:RNA modification"/>
    <property type="evidence" value="ECO:0007669"/>
    <property type="project" value="InterPro"/>
</dbReference>
<dbReference type="Pfam" id="PF20431">
    <property type="entry name" value="E_motif"/>
    <property type="match status" value="1"/>
</dbReference>
<feature type="repeat" description="PPR" evidence="6">
    <location>
        <begin position="568"/>
        <end position="602"/>
    </location>
</feature>
<name>A0AAW2NTR6_9LAMI</name>
<dbReference type="InterPro" id="IPR046848">
    <property type="entry name" value="E_motif"/>
</dbReference>
<evidence type="ECO:0000259" key="10">
    <source>
        <dbReference type="PROSITE" id="PS51775"/>
    </source>
</evidence>
<dbReference type="GO" id="GO:0003723">
    <property type="term" value="F:RNA binding"/>
    <property type="evidence" value="ECO:0007669"/>
    <property type="project" value="InterPro"/>
</dbReference>
<feature type="domain" description="GTD-binding" evidence="10">
    <location>
        <begin position="1267"/>
        <end position="1365"/>
    </location>
</feature>
<feature type="coiled-coil region" evidence="7">
    <location>
        <begin position="1273"/>
        <end position="1303"/>
    </location>
</feature>
<feature type="transmembrane region" description="Helical" evidence="8">
    <location>
        <begin position="101"/>
        <end position="123"/>
    </location>
</feature>
<evidence type="ECO:0000256" key="7">
    <source>
        <dbReference type="SAM" id="Coils"/>
    </source>
</evidence>
<dbReference type="InterPro" id="IPR011990">
    <property type="entry name" value="TPR-like_helical_dom_sf"/>
</dbReference>
<dbReference type="PROSITE" id="PS51775">
    <property type="entry name" value="GTD_BINDING"/>
    <property type="match status" value="1"/>
</dbReference>
<dbReference type="Pfam" id="PF01535">
    <property type="entry name" value="PPR"/>
    <property type="match status" value="6"/>
</dbReference>
<dbReference type="PANTHER" id="PTHR47926">
    <property type="entry name" value="PENTATRICOPEPTIDE REPEAT-CONTAINING PROTEIN"/>
    <property type="match status" value="1"/>
</dbReference>
<feature type="repeat" description="PPR" evidence="6">
    <location>
        <begin position="770"/>
        <end position="804"/>
    </location>
</feature>
<keyword evidence="3" id="KW-0677">Repeat</keyword>
<dbReference type="Pfam" id="PF13041">
    <property type="entry name" value="PPR_2"/>
    <property type="match status" value="4"/>
</dbReference>
<dbReference type="Pfam" id="PF04576">
    <property type="entry name" value="Zein-binding"/>
    <property type="match status" value="1"/>
</dbReference>
<evidence type="ECO:0000256" key="2">
    <source>
        <dbReference type="ARBA" id="ARBA00022692"/>
    </source>
</evidence>
<dbReference type="InterPro" id="IPR046960">
    <property type="entry name" value="PPR_At4g14850-like_plant"/>
</dbReference>
<comment type="caution">
    <text evidence="11">The sequence shown here is derived from an EMBL/GenBank/DDBJ whole genome shotgun (WGS) entry which is preliminary data.</text>
</comment>
<feature type="repeat" description="PPR" evidence="6">
    <location>
        <begin position="1007"/>
        <end position="1041"/>
    </location>
</feature>
<dbReference type="SUPFAM" id="SSF48452">
    <property type="entry name" value="TPR-like"/>
    <property type="match status" value="1"/>
</dbReference>
<feature type="repeat" description="PPR" evidence="6">
    <location>
        <begin position="871"/>
        <end position="905"/>
    </location>
</feature>
<feature type="repeat" description="PPR" evidence="6">
    <location>
        <begin position="669"/>
        <end position="703"/>
    </location>
</feature>
<dbReference type="FunFam" id="1.25.40.10:FF:000353">
    <property type="entry name" value="Pentatricopeptide repeat-containing protein At4g39530"/>
    <property type="match status" value="1"/>
</dbReference>
<keyword evidence="2 8" id="KW-0812">Transmembrane</keyword>
<sequence length="1726" mass="193374">MAIPRQSIAILVALFSLVSIGESSSDTNNVFSPCADASIQRSDGFTFGIAFAARTDFFFNSSVQLSPCDRRLSLSSANSQIAVFRPKVDEISLLTINTSNFFPVLLLYVLVGYLQLSVAWLVFAEMEIARLGNKVAILGSKLSYETRMSFKHILSGVVWLILTEAQILDCMWSNAFELKRQQMARTFSLDLNMLSCPIKNVEIGLDFWSTKWLRGCDLDSVGGYMVAFAGRKYASRSIPAFVANSTYTVTSFTLVLEFKRGRLQNLYWKRDGCASCSGKTNFVCLNNQDCAIRTNNCRNRGGSVDCSLGIQLAFSGTDKHEAVFNSWYEQAFGYMRMRLLCVRIYNLFLKSPIQSHAIAAIAEPPLRRNFSGPGPSPGPQLPESENHGVFTMHSRQKHRQYLGSLLLSPPQNIGNPVLYCRTVHAQIILSGFESNLFLSNILITAYSRRGALGIAATLFARMPEKNLISWSSIISAYNRDGNNAEALMLFREFRRSGYDNPNEFVLATVVQSCTELASAENGMYLHSFVIKAGCDQNAHVGTSLIDFYAKTSDLDAARLVFDELGVKSIVTWTAIILGCFINGRSDLALDLFKQMVGSGIVPDKYALSSVLAACSMLELLEMGKQVHAFVLRSGADTDVSVSNVLIDFYSKCGELKAGHIIFGQMMVKNTISWTMMISGYMQSGFHYEAMDLYKDMNRSGRKADAFACSSVLTSCGSVGALNEGKQVHAYTMKIDLDSDDFVTNSLIDMYCKCDSLIDAMRVFLASERRTAICYNVMIEGYSRQERLYDALHLFNQMRHNLLQPSLLSFVSLLGASASQTALEVSRQIHSLMIKSGFCLDSYCGSALIDAYSKCSFVGDARLVFEEIIEKDIVVWNSMLFGYALQSEHEKALRLYLELQHGRERPNASTYVAVIMASTKLASLSNCLQFHNQAIKTGLDFDPFVTNALMDMYAKCGCIDTAQLLFKSISQRDIVCWNSMISMHAQHGNAEKALQTFTQMRTEGIKPNYITFIGVLTACAHVGLVEEGFHHFESMSEFGIEPGEEHYTCMVSLLGRAGKLYEAKSFIDKMPIQPTALVWKSLLGACRVTGNVELAQHAAEMAISSDPTDSGSYTLLSNIFASKGMWTDVKKVREKMDKNYVVKETGCSWIEINDQVHLFFARDRTHQQADLINHLVDHLIQHMKVAVADVPFAICRKTTRNNPRAVPPDGKRFPGNISAPFHGFPFCMEVQGTCLRPVKRKHEEFEDENQVTIPGIVVPQNARVEIGNECMALRETVSSQQQTIQDLISELEEERNASSSAANEAMSMILRLQRDKAEIQMEARQFKRFAEEKMAHDQQETSGLEDLLYKRDQVIQSLTCEVQAYKHRMMSYGITEAEASVDRVMSRNTSMTENLEGIDLPLYEIYPPLKCNPNESQAYPDGDYETPDIEKYAFGETPRSRDQLKDLECRINLLERSPRAIQPDGEFIGTKNVLEKVIVGHSPRSRRHLRKFSSDSRNSFFAMGREIGPDFARESPKYDASFKKTEFSYIEENSNLRKLENVSEIEDDLSDRVYTIDSVYQGASVNVLMDRKASVGIVGDEYMATPRESMNHSDVSDIEIQKLYARLHALEADRESMRQAIISIGTDKAQMVLLKEIAQNLCHEMSPARRMPERKQSMVGKFSIMSIFKSYLDFRIRQSLMHLTSTIFPGRSLTQGPILADCGLLLLFSGDEKLVDAGELISVELFA</sequence>
<accession>A0AAW2NTR6</accession>
<feature type="signal peptide" evidence="9">
    <location>
        <begin position="1"/>
        <end position="23"/>
    </location>
</feature>
<keyword evidence="7" id="KW-0175">Coiled coil</keyword>
<dbReference type="InterPro" id="IPR007656">
    <property type="entry name" value="GTD-bd"/>
</dbReference>
<dbReference type="GO" id="GO:0080115">
    <property type="term" value="F:myosin XI tail binding"/>
    <property type="evidence" value="ECO:0007669"/>
    <property type="project" value="UniProtKB-ARBA"/>
</dbReference>
<evidence type="ECO:0000256" key="6">
    <source>
        <dbReference type="PROSITE-ProRule" id="PRU00708"/>
    </source>
</evidence>
<evidence type="ECO:0000256" key="1">
    <source>
        <dbReference type="ARBA" id="ARBA00004370"/>
    </source>
</evidence>
<dbReference type="NCBIfam" id="TIGR00756">
    <property type="entry name" value="PPR"/>
    <property type="match status" value="4"/>
</dbReference>
<dbReference type="InterPro" id="IPR002885">
    <property type="entry name" value="PPR_rpt"/>
</dbReference>
<dbReference type="GO" id="GO:0016020">
    <property type="term" value="C:membrane"/>
    <property type="evidence" value="ECO:0007669"/>
    <property type="project" value="UniProtKB-SubCell"/>
</dbReference>
<keyword evidence="4 8" id="KW-1133">Transmembrane helix</keyword>
<dbReference type="PROSITE" id="PS51375">
    <property type="entry name" value="PPR"/>
    <property type="match status" value="7"/>
</dbReference>
<dbReference type="EMBL" id="JACGWM010000010">
    <property type="protein sequence ID" value="KAL0346955.1"/>
    <property type="molecule type" value="Genomic_DNA"/>
</dbReference>
<dbReference type="FunFam" id="1.25.40.10:FF:000361">
    <property type="entry name" value="Pentatricopeptide repeat-containing protein chloroplastic"/>
    <property type="match status" value="1"/>
</dbReference>
<comment type="subcellular location">
    <subcellularLocation>
        <location evidence="1">Membrane</location>
    </subcellularLocation>
</comment>
<dbReference type="FunFam" id="1.25.40.10:FF:000090">
    <property type="entry name" value="Pentatricopeptide repeat-containing protein, chloroplastic"/>
    <property type="match status" value="1"/>
</dbReference>
<evidence type="ECO:0000256" key="9">
    <source>
        <dbReference type="SAM" id="SignalP"/>
    </source>
</evidence>
<organism evidence="11">
    <name type="scientific">Sesamum calycinum</name>
    <dbReference type="NCBI Taxonomy" id="2727403"/>
    <lineage>
        <taxon>Eukaryota</taxon>
        <taxon>Viridiplantae</taxon>
        <taxon>Streptophyta</taxon>
        <taxon>Embryophyta</taxon>
        <taxon>Tracheophyta</taxon>
        <taxon>Spermatophyta</taxon>
        <taxon>Magnoliopsida</taxon>
        <taxon>eudicotyledons</taxon>
        <taxon>Gunneridae</taxon>
        <taxon>Pentapetalae</taxon>
        <taxon>asterids</taxon>
        <taxon>lamiids</taxon>
        <taxon>Lamiales</taxon>
        <taxon>Pedaliaceae</taxon>
        <taxon>Sesamum</taxon>
    </lineage>
</organism>
<reference evidence="11" key="2">
    <citation type="journal article" date="2024" name="Plant">
        <title>Genomic evolution and insights into agronomic trait innovations of Sesamum species.</title>
        <authorList>
            <person name="Miao H."/>
            <person name="Wang L."/>
            <person name="Qu L."/>
            <person name="Liu H."/>
            <person name="Sun Y."/>
            <person name="Le M."/>
            <person name="Wang Q."/>
            <person name="Wei S."/>
            <person name="Zheng Y."/>
            <person name="Lin W."/>
            <person name="Duan Y."/>
            <person name="Cao H."/>
            <person name="Xiong S."/>
            <person name="Wang X."/>
            <person name="Wei L."/>
            <person name="Li C."/>
            <person name="Ma Q."/>
            <person name="Ju M."/>
            <person name="Zhao R."/>
            <person name="Li G."/>
            <person name="Mu C."/>
            <person name="Tian Q."/>
            <person name="Mei H."/>
            <person name="Zhang T."/>
            <person name="Gao T."/>
            <person name="Zhang H."/>
        </authorList>
    </citation>
    <scope>NUCLEOTIDE SEQUENCE</scope>
    <source>
        <strain evidence="11">KEN8</strain>
    </source>
</reference>
<evidence type="ECO:0000256" key="8">
    <source>
        <dbReference type="SAM" id="Phobius"/>
    </source>
</evidence>
<reference evidence="11" key="1">
    <citation type="submission" date="2020-06" db="EMBL/GenBank/DDBJ databases">
        <authorList>
            <person name="Li T."/>
            <person name="Hu X."/>
            <person name="Zhang T."/>
            <person name="Song X."/>
            <person name="Zhang H."/>
            <person name="Dai N."/>
            <person name="Sheng W."/>
            <person name="Hou X."/>
            <person name="Wei L."/>
        </authorList>
    </citation>
    <scope>NUCLEOTIDE SEQUENCE</scope>
    <source>
        <strain evidence="11">KEN8</strain>
        <tissue evidence="11">Leaf</tissue>
    </source>
</reference>
<keyword evidence="5 8" id="KW-0472">Membrane</keyword>
<evidence type="ECO:0000313" key="11">
    <source>
        <dbReference type="EMBL" id="KAL0346955.1"/>
    </source>
</evidence>
<gene>
    <name evidence="11" type="ORF">Scaly_1711500</name>
</gene>
<feature type="chain" id="PRO_5043755340" evidence="9">
    <location>
        <begin position="24"/>
        <end position="1726"/>
    </location>
</feature>
<proteinExistence type="predicted"/>
<dbReference type="PANTHER" id="PTHR47926:SF527">
    <property type="entry name" value="PENTATRICOPEPTIDE REPEAT-CONTAINING PROTEIN"/>
    <property type="match status" value="1"/>
</dbReference>
<evidence type="ECO:0000256" key="3">
    <source>
        <dbReference type="ARBA" id="ARBA00022737"/>
    </source>
</evidence>
<dbReference type="Gene3D" id="1.25.40.10">
    <property type="entry name" value="Tetratricopeptide repeat domain"/>
    <property type="match status" value="5"/>
</dbReference>
<evidence type="ECO:0000256" key="4">
    <source>
        <dbReference type="ARBA" id="ARBA00022989"/>
    </source>
</evidence>
<feature type="repeat" description="PPR" evidence="6">
    <location>
        <begin position="972"/>
        <end position="1006"/>
    </location>
</feature>
<protein>
    <submittedName>
        <fullName evidence="11">Pentatricopeptide repeat-containing protein</fullName>
    </submittedName>
</protein>
<keyword evidence="9" id="KW-0732">Signal</keyword>